<evidence type="ECO:0000259" key="2">
    <source>
        <dbReference type="SMART" id="SM00867"/>
    </source>
</evidence>
<accession>A0A1B8Q9Y5</accession>
<dbReference type="EMBL" id="LZNA01000067">
    <property type="protein sequence ID" value="OBX75928.1"/>
    <property type="molecule type" value="Genomic_DNA"/>
</dbReference>
<protein>
    <recommendedName>
        <fullName evidence="2">Lipid/polyisoprenoid-binding YceI-like domain-containing protein</fullName>
    </recommendedName>
</protein>
<evidence type="ECO:0000256" key="1">
    <source>
        <dbReference type="SAM" id="SignalP"/>
    </source>
</evidence>
<dbReference type="Gene3D" id="2.40.128.110">
    <property type="entry name" value="Lipid/polyisoprenoid-binding, YceI-like"/>
    <property type="match status" value="1"/>
</dbReference>
<dbReference type="SUPFAM" id="SSF101874">
    <property type="entry name" value="YceI-like"/>
    <property type="match status" value="1"/>
</dbReference>
<gene>
    <name evidence="3" type="ORF">A9306_01495</name>
</gene>
<keyword evidence="4" id="KW-1185">Reference proteome</keyword>
<dbReference type="AlphaFoldDB" id="A0A1B8Q9Y5"/>
<feature type="signal peptide" evidence="1">
    <location>
        <begin position="1"/>
        <end position="23"/>
    </location>
</feature>
<comment type="caution">
    <text evidence="3">The sequence shown here is derived from an EMBL/GenBank/DDBJ whole genome shotgun (WGS) entry which is preliminary data.</text>
</comment>
<proteinExistence type="predicted"/>
<dbReference type="PANTHER" id="PTHR34406:SF2">
    <property type="entry name" value="PERIPLASMIC PROTEIN"/>
    <property type="match status" value="1"/>
</dbReference>
<keyword evidence="1" id="KW-0732">Signal</keyword>
<name>A0A1B8Q9Y5_9GAMM</name>
<feature type="chain" id="PRO_5008612248" description="Lipid/polyisoprenoid-binding YceI-like domain-containing protein" evidence="1">
    <location>
        <begin position="24"/>
        <end position="200"/>
    </location>
</feature>
<dbReference type="PANTHER" id="PTHR34406">
    <property type="entry name" value="PROTEIN YCEI"/>
    <property type="match status" value="1"/>
</dbReference>
<dbReference type="RefSeq" id="WP_067338386.1">
    <property type="nucleotide sequence ID" value="NZ_LZNA01000067.1"/>
</dbReference>
<dbReference type="InterPro" id="IPR007372">
    <property type="entry name" value="Lipid/polyisoprenoid-bd_YceI"/>
</dbReference>
<evidence type="ECO:0000313" key="4">
    <source>
        <dbReference type="Proteomes" id="UP000092616"/>
    </source>
</evidence>
<dbReference type="Proteomes" id="UP000092616">
    <property type="component" value="Unassembled WGS sequence"/>
</dbReference>
<dbReference type="Pfam" id="PF04264">
    <property type="entry name" value="YceI"/>
    <property type="match status" value="1"/>
</dbReference>
<reference evidence="3 4" key="1">
    <citation type="submission" date="2016-06" db="EMBL/GenBank/DDBJ databases">
        <title>Draft genome of Moraxella atlantae CCUG 59586.</title>
        <authorList>
            <person name="Salva-Serra F."/>
            <person name="Engstrom-Jakobsson H."/>
            <person name="Thorell K."/>
            <person name="Gonzales-Siles L."/>
            <person name="Karlsson R."/>
            <person name="Boulund F."/>
            <person name="Engstrand L."/>
            <person name="Kristiansson E."/>
            <person name="Moore E."/>
        </authorList>
    </citation>
    <scope>NUCLEOTIDE SEQUENCE [LARGE SCALE GENOMIC DNA]</scope>
    <source>
        <strain evidence="3 4">CCUG 59586</strain>
    </source>
</reference>
<dbReference type="SMART" id="SM00867">
    <property type="entry name" value="YceI"/>
    <property type="match status" value="1"/>
</dbReference>
<organism evidence="3 4">
    <name type="scientific">Faucicola atlantae</name>
    <dbReference type="NCBI Taxonomy" id="34059"/>
    <lineage>
        <taxon>Bacteria</taxon>
        <taxon>Pseudomonadati</taxon>
        <taxon>Pseudomonadota</taxon>
        <taxon>Gammaproteobacteria</taxon>
        <taxon>Moraxellales</taxon>
        <taxon>Moraxellaceae</taxon>
        <taxon>Faucicola</taxon>
    </lineage>
</organism>
<dbReference type="InterPro" id="IPR036761">
    <property type="entry name" value="TTHA0802/YceI-like_sf"/>
</dbReference>
<sequence length="200" mass="22074">MQKFNKIAALASVLVFGTATAHAETYQIDPNHANVYFSIDHFGTSTNHGAFTGVKGTVDFDPANRTGSVDIDIPVTSLETGNEQFTNHLKSAEIFNVEQYPNAHFKSTKFYFNGKNKDGVNRVSRVDGQLTLLGQTHPVTLTATKFNCYQSPMLKTQVCGGDFVTSIDRTRWGLDYGTKMGISKYVKLNIQIEAAKPQVK</sequence>
<feature type="domain" description="Lipid/polyisoprenoid-binding YceI-like" evidence="2">
    <location>
        <begin position="25"/>
        <end position="195"/>
    </location>
</feature>
<evidence type="ECO:0000313" key="3">
    <source>
        <dbReference type="EMBL" id="OBX75928.1"/>
    </source>
</evidence>